<protein>
    <submittedName>
        <fullName evidence="1">Uncharacterized protein</fullName>
    </submittedName>
</protein>
<evidence type="ECO:0000313" key="2">
    <source>
        <dbReference type="Proteomes" id="UP000633278"/>
    </source>
</evidence>
<reference evidence="1" key="2">
    <citation type="submission" date="2020-09" db="EMBL/GenBank/DDBJ databases">
        <authorList>
            <person name="Sun Q."/>
            <person name="Zhou Y."/>
        </authorList>
    </citation>
    <scope>NUCLEOTIDE SEQUENCE</scope>
    <source>
        <strain evidence="1">CGMCC 1.15763</strain>
    </source>
</reference>
<dbReference type="AlphaFoldDB" id="A0A917I0I6"/>
<comment type="caution">
    <text evidence="1">The sequence shown here is derived from an EMBL/GenBank/DDBJ whole genome shotgun (WGS) entry which is preliminary data.</text>
</comment>
<proteinExistence type="predicted"/>
<dbReference type="Proteomes" id="UP000633278">
    <property type="component" value="Unassembled WGS sequence"/>
</dbReference>
<accession>A0A917I0I6</accession>
<evidence type="ECO:0000313" key="1">
    <source>
        <dbReference type="EMBL" id="GGH01906.1"/>
    </source>
</evidence>
<dbReference type="EMBL" id="BMJW01000003">
    <property type="protein sequence ID" value="GGH01906.1"/>
    <property type="molecule type" value="Genomic_DNA"/>
</dbReference>
<name>A0A917I0I6_9FLAO</name>
<sequence>MIKNIFRLFFLVVFSITFIQCGDGGKFSIAKGKVGQLNTKTKILELENIFKNDSIVKNLSEGSLGDDYFQDDDEYLIYEKGGKHLLTIIPKEQLDSTSTIKSVQIFDKRYKTKTDLSLTSTFEEINLSNNISKVETTLSSATLFIDELNVTISLDKEELGLKSFTTQKVTLEQIPGLAKIKTFIVWFN</sequence>
<organism evidence="1 2">
    <name type="scientific">Polaribacter pacificus</name>
    <dbReference type="NCBI Taxonomy" id="1775173"/>
    <lineage>
        <taxon>Bacteria</taxon>
        <taxon>Pseudomonadati</taxon>
        <taxon>Bacteroidota</taxon>
        <taxon>Flavobacteriia</taxon>
        <taxon>Flavobacteriales</taxon>
        <taxon>Flavobacteriaceae</taxon>
    </lineage>
</organism>
<gene>
    <name evidence="1" type="ORF">GCM10011416_20850</name>
</gene>
<reference evidence="1" key="1">
    <citation type="journal article" date="2014" name="Int. J. Syst. Evol. Microbiol.">
        <title>Complete genome sequence of Corynebacterium casei LMG S-19264T (=DSM 44701T), isolated from a smear-ripened cheese.</title>
        <authorList>
            <consortium name="US DOE Joint Genome Institute (JGI-PGF)"/>
            <person name="Walter F."/>
            <person name="Albersmeier A."/>
            <person name="Kalinowski J."/>
            <person name="Ruckert C."/>
        </authorList>
    </citation>
    <scope>NUCLEOTIDE SEQUENCE</scope>
    <source>
        <strain evidence="1">CGMCC 1.15763</strain>
    </source>
</reference>
<dbReference type="RefSeq" id="WP_188599290.1">
    <property type="nucleotide sequence ID" value="NZ_BMJW01000003.1"/>
</dbReference>
<keyword evidence="2" id="KW-1185">Reference proteome</keyword>